<dbReference type="Gene3D" id="3.10.180.10">
    <property type="entry name" value="2,3-Dihydroxybiphenyl 1,2-Dioxygenase, domain 1"/>
    <property type="match status" value="1"/>
</dbReference>
<evidence type="ECO:0000313" key="3">
    <source>
        <dbReference type="Proteomes" id="UP000550729"/>
    </source>
</evidence>
<sequence>MTPRFNALSVLVADMSASVDFYRICGLTFGDDQFPDGVEKAQHVESHVDGFRIMFDTHAVAQSFQPGWTPPASPNEGVSLAFDCGTPAEVDRVYAELTGAGHHGHLEPFDAFWGQRYASVADPDGNSVELYAALEV</sequence>
<proteinExistence type="predicted"/>
<organism evidence="2 3">
    <name type="scientific">Gordonia asplenii</name>
    <dbReference type="NCBI Taxonomy" id="2725283"/>
    <lineage>
        <taxon>Bacteria</taxon>
        <taxon>Bacillati</taxon>
        <taxon>Actinomycetota</taxon>
        <taxon>Actinomycetes</taxon>
        <taxon>Mycobacteriales</taxon>
        <taxon>Gordoniaceae</taxon>
        <taxon>Gordonia</taxon>
    </lineage>
</organism>
<dbReference type="SUPFAM" id="SSF54593">
    <property type="entry name" value="Glyoxalase/Bleomycin resistance protein/Dihydroxybiphenyl dioxygenase"/>
    <property type="match status" value="1"/>
</dbReference>
<dbReference type="Proteomes" id="UP000550729">
    <property type="component" value="Unassembled WGS sequence"/>
</dbReference>
<feature type="domain" description="VOC" evidence="1">
    <location>
        <begin position="4"/>
        <end position="133"/>
    </location>
</feature>
<evidence type="ECO:0000259" key="1">
    <source>
        <dbReference type="PROSITE" id="PS51819"/>
    </source>
</evidence>
<dbReference type="Pfam" id="PF00903">
    <property type="entry name" value="Glyoxalase"/>
    <property type="match status" value="1"/>
</dbReference>
<dbReference type="InterPro" id="IPR037523">
    <property type="entry name" value="VOC_core"/>
</dbReference>
<dbReference type="RefSeq" id="WP_170194554.1">
    <property type="nucleotide sequence ID" value="NZ_JABBNB010000011.1"/>
</dbReference>
<evidence type="ECO:0000313" key="2">
    <source>
        <dbReference type="EMBL" id="NMO02051.1"/>
    </source>
</evidence>
<protein>
    <submittedName>
        <fullName evidence="2">Glyoxalase</fullName>
    </submittedName>
</protein>
<dbReference type="InterPro" id="IPR004360">
    <property type="entry name" value="Glyas_Fos-R_dOase_dom"/>
</dbReference>
<dbReference type="InterPro" id="IPR029068">
    <property type="entry name" value="Glyas_Bleomycin-R_OHBP_Dase"/>
</dbReference>
<dbReference type="AlphaFoldDB" id="A0A848L0N5"/>
<dbReference type="PANTHER" id="PTHR36503:SF3">
    <property type="entry name" value="BLR0126 PROTEIN"/>
    <property type="match status" value="1"/>
</dbReference>
<dbReference type="PROSITE" id="PS51819">
    <property type="entry name" value="VOC"/>
    <property type="match status" value="1"/>
</dbReference>
<name>A0A848L0N5_9ACTN</name>
<accession>A0A848L0N5</accession>
<dbReference type="PANTHER" id="PTHR36503">
    <property type="entry name" value="BLR2520 PROTEIN"/>
    <property type="match status" value="1"/>
</dbReference>
<dbReference type="EMBL" id="JABBNB010000011">
    <property type="protein sequence ID" value="NMO02051.1"/>
    <property type="molecule type" value="Genomic_DNA"/>
</dbReference>
<gene>
    <name evidence="2" type="ORF">HH308_12590</name>
</gene>
<reference evidence="2 3" key="1">
    <citation type="submission" date="2020-04" db="EMBL/GenBank/DDBJ databases">
        <title>Gordonia sp. nov. TBRC 11910.</title>
        <authorList>
            <person name="Suriyachadkun C."/>
        </authorList>
    </citation>
    <scope>NUCLEOTIDE SEQUENCE [LARGE SCALE GENOMIC DNA]</scope>
    <source>
        <strain evidence="2 3">TBRC 11910</strain>
    </source>
</reference>
<keyword evidence="3" id="KW-1185">Reference proteome</keyword>
<comment type="caution">
    <text evidence="2">The sequence shown here is derived from an EMBL/GenBank/DDBJ whole genome shotgun (WGS) entry which is preliminary data.</text>
</comment>